<proteinExistence type="predicted"/>
<evidence type="ECO:0000313" key="1">
    <source>
        <dbReference type="EMBL" id="MDN3567623.1"/>
    </source>
</evidence>
<accession>A0ABT8ACQ6</accession>
<dbReference type="EMBL" id="JAUFPN010000195">
    <property type="protein sequence ID" value="MDN3567623.1"/>
    <property type="molecule type" value="Genomic_DNA"/>
</dbReference>
<organism evidence="1 2">
    <name type="scientific">Paeniroseomonas aquatica</name>
    <dbReference type="NCBI Taxonomy" id="373043"/>
    <lineage>
        <taxon>Bacteria</taxon>
        <taxon>Pseudomonadati</taxon>
        <taxon>Pseudomonadota</taxon>
        <taxon>Alphaproteobacteria</taxon>
        <taxon>Acetobacterales</taxon>
        <taxon>Acetobacteraceae</taxon>
        <taxon>Paeniroseomonas</taxon>
    </lineage>
</organism>
<gene>
    <name evidence="1" type="ORF">QWZ14_24860</name>
</gene>
<comment type="caution">
    <text evidence="1">The sequence shown here is derived from an EMBL/GenBank/DDBJ whole genome shotgun (WGS) entry which is preliminary data.</text>
</comment>
<sequence length="374" mass="38765">MSAKPSALPGRASGRRRRLGVRALLGAALVLLLLAAGHALLWRWMGRQLEEGFAAWAEGRRAQGWQLGHGAPRRGGWPFSATLTLPQFHLAGGGATLPGGMDWQAEALELRVSLPLVDRLVVRMPGHHRLRLGALELPFAADRLTAELPIERHVLPREATLEGEGLRGAGLEAARLWLAVETRITAIEGEPAVTLGGGVTGVVLPASPLSAALGRSLQALELDLALSGPVPPGRGPAARAEAWRDGGGTLALRSLALRWGPVGATSTATLTLDEALQPMGAGTLKLTGAPEALDAAAAAGLLTPRGAAGARTLVRLLGRAPAEGGAPQLEVPLTLEERTLTLARIPVAQLSPWAWPAAGPPLPAAAQDPARPGR</sequence>
<name>A0ABT8ACQ6_9PROT</name>
<reference evidence="2" key="1">
    <citation type="journal article" date="2019" name="Int. J. Syst. Evol. Microbiol.">
        <title>The Global Catalogue of Microorganisms (GCM) 10K type strain sequencing project: providing services to taxonomists for standard genome sequencing and annotation.</title>
        <authorList>
            <consortium name="The Broad Institute Genomics Platform"/>
            <consortium name="The Broad Institute Genome Sequencing Center for Infectious Disease"/>
            <person name="Wu L."/>
            <person name="Ma J."/>
        </authorList>
    </citation>
    <scope>NUCLEOTIDE SEQUENCE [LARGE SCALE GENOMIC DNA]</scope>
    <source>
        <strain evidence="2">CECT 7131</strain>
    </source>
</reference>
<dbReference type="Pfam" id="PF09898">
    <property type="entry name" value="DUF2125"/>
    <property type="match status" value="1"/>
</dbReference>
<dbReference type="Proteomes" id="UP001529369">
    <property type="component" value="Unassembled WGS sequence"/>
</dbReference>
<protein>
    <submittedName>
        <fullName evidence="1">DUF2125 domain-containing protein</fullName>
    </submittedName>
</protein>
<keyword evidence="2" id="KW-1185">Reference proteome</keyword>
<dbReference type="RefSeq" id="WP_290319674.1">
    <property type="nucleotide sequence ID" value="NZ_JAUFPN010000195.1"/>
</dbReference>
<evidence type="ECO:0000313" key="2">
    <source>
        <dbReference type="Proteomes" id="UP001529369"/>
    </source>
</evidence>
<dbReference type="InterPro" id="IPR018666">
    <property type="entry name" value="DUF2125"/>
</dbReference>